<comment type="caution">
    <text evidence="7">The sequence shown here is derived from an EMBL/GenBank/DDBJ whole genome shotgun (WGS) entry which is preliminary data.</text>
</comment>
<dbReference type="InterPro" id="IPR036390">
    <property type="entry name" value="WH_DNA-bd_sf"/>
</dbReference>
<dbReference type="Pfam" id="PF02237">
    <property type="entry name" value="BPL_C"/>
    <property type="match status" value="1"/>
</dbReference>
<dbReference type="InterPro" id="IPR030855">
    <property type="entry name" value="Bifunct_BirA"/>
</dbReference>
<keyword evidence="1 5" id="KW-0436">Ligase</keyword>
<dbReference type="PANTHER" id="PTHR12835">
    <property type="entry name" value="BIOTIN PROTEIN LIGASE"/>
    <property type="match status" value="1"/>
</dbReference>
<dbReference type="InterPro" id="IPR045864">
    <property type="entry name" value="aa-tRNA-synth_II/BPL/LPL"/>
</dbReference>
<feature type="binding site" evidence="5">
    <location>
        <position position="118"/>
    </location>
    <ligand>
        <name>biotin</name>
        <dbReference type="ChEBI" id="CHEBI:57586"/>
    </ligand>
</feature>
<dbReference type="InterPro" id="IPR013196">
    <property type="entry name" value="HTH_11"/>
</dbReference>
<dbReference type="PANTHER" id="PTHR12835:SF5">
    <property type="entry name" value="BIOTIN--PROTEIN LIGASE"/>
    <property type="match status" value="1"/>
</dbReference>
<dbReference type="InterPro" id="IPR004408">
    <property type="entry name" value="Biotin_CoA_COase_ligase"/>
</dbReference>
<dbReference type="Gene3D" id="3.30.930.10">
    <property type="entry name" value="Bira Bifunctional Protein, Domain 2"/>
    <property type="match status" value="1"/>
</dbReference>
<keyword evidence="5" id="KW-0804">Transcription</keyword>
<reference evidence="7 8" key="1">
    <citation type="submission" date="2018-08" db="EMBL/GenBank/DDBJ databases">
        <title>The metabolism and importance of syntrophic acetate oxidation coupled to methane or sulfide production in haloalkaline environments.</title>
        <authorList>
            <person name="Timmers P.H.A."/>
            <person name="Vavourakis C.D."/>
            <person name="Sorokin D.Y."/>
            <person name="Sinninghe Damste J.S."/>
            <person name="Muyzer G."/>
            <person name="Stams A.J.M."/>
            <person name="Plugge C.M."/>
        </authorList>
    </citation>
    <scope>NUCLEOTIDE SEQUENCE [LARGE SCALE GENOMIC DNA]</scope>
    <source>
        <strain evidence="7">MSAO_Bac1</strain>
    </source>
</reference>
<dbReference type="AlphaFoldDB" id="A0A424YBC0"/>
<evidence type="ECO:0000259" key="6">
    <source>
        <dbReference type="PROSITE" id="PS51733"/>
    </source>
</evidence>
<sequence length="325" mass="36345">MIMDIKEKVIDALVDNAGSFVSGEELSRGLNVSRTAVWKYIKELKGEGYVIEAFPRKGYRVREKPDLLLPREIERYLNTSRLGKFIECHSRLDSTNRRAKELGLQGRVEGTLVVAEEQIKGRGRLDRQWFSPRGGIWFSLLLKPLLSPYQAPLLTLLASLAGVKGVKKATGCSLSIKWPNDLFLQGKKVAGILTEINAEMDRINFVVAGIGINANISPLYFPEDISSKAISLMEEKGEPVSRPKVLASFLNEMEVIYNKVQEEGFEGLIDEWKKYSITLDKQIEVKTPRGIIKGKAVDINEEGALVVEKEEGGVIHLLSGDVYLR</sequence>
<dbReference type="SUPFAM" id="SSF46785">
    <property type="entry name" value="Winged helix' DNA-binding domain"/>
    <property type="match status" value="1"/>
</dbReference>
<evidence type="ECO:0000313" key="8">
    <source>
        <dbReference type="Proteomes" id="UP000285138"/>
    </source>
</evidence>
<evidence type="ECO:0000256" key="5">
    <source>
        <dbReference type="HAMAP-Rule" id="MF_00978"/>
    </source>
</evidence>
<dbReference type="GO" id="GO:0005524">
    <property type="term" value="F:ATP binding"/>
    <property type="evidence" value="ECO:0007669"/>
    <property type="project" value="UniProtKB-UniRule"/>
</dbReference>
<dbReference type="InterPro" id="IPR036388">
    <property type="entry name" value="WH-like_DNA-bd_sf"/>
</dbReference>
<name>A0A424YBC0_9FIRM</name>
<dbReference type="EMBL" id="QZAA01000239">
    <property type="protein sequence ID" value="RQD73725.1"/>
    <property type="molecule type" value="Genomic_DNA"/>
</dbReference>
<dbReference type="SUPFAM" id="SSF50037">
    <property type="entry name" value="C-terminal domain of transcriptional repressors"/>
    <property type="match status" value="1"/>
</dbReference>
<gene>
    <name evidence="5" type="primary">birA</name>
    <name evidence="7" type="ORF">D5R97_08935</name>
</gene>
<feature type="binding site" evidence="5">
    <location>
        <begin position="94"/>
        <end position="96"/>
    </location>
    <ligand>
        <name>biotin</name>
        <dbReference type="ChEBI" id="CHEBI:57586"/>
    </ligand>
</feature>
<dbReference type="GO" id="GO:0004077">
    <property type="term" value="F:biotin--[biotin carboxyl-carrier protein] ligase activity"/>
    <property type="evidence" value="ECO:0007669"/>
    <property type="project" value="UniProtKB-UniRule"/>
</dbReference>
<dbReference type="SUPFAM" id="SSF55681">
    <property type="entry name" value="Class II aaRS and biotin synthetases"/>
    <property type="match status" value="1"/>
</dbReference>
<dbReference type="GO" id="GO:0005737">
    <property type="term" value="C:cytoplasm"/>
    <property type="evidence" value="ECO:0007669"/>
    <property type="project" value="TreeGrafter"/>
</dbReference>
<feature type="binding site" evidence="5">
    <location>
        <position position="188"/>
    </location>
    <ligand>
        <name>biotin</name>
        <dbReference type="ChEBI" id="CHEBI:57586"/>
    </ligand>
</feature>
<feature type="binding site" evidence="5">
    <location>
        <begin position="122"/>
        <end position="124"/>
    </location>
    <ligand>
        <name>biotin</name>
        <dbReference type="ChEBI" id="CHEBI:57586"/>
    </ligand>
</feature>
<accession>A0A424YBC0</accession>
<comment type="catalytic activity">
    <reaction evidence="5">
        <text>biotin + L-lysyl-[protein] + ATP = N(6)-biotinyl-L-lysyl-[protein] + AMP + diphosphate + H(+)</text>
        <dbReference type="Rhea" id="RHEA:11756"/>
        <dbReference type="Rhea" id="RHEA-COMP:9752"/>
        <dbReference type="Rhea" id="RHEA-COMP:10505"/>
        <dbReference type="ChEBI" id="CHEBI:15378"/>
        <dbReference type="ChEBI" id="CHEBI:29969"/>
        <dbReference type="ChEBI" id="CHEBI:30616"/>
        <dbReference type="ChEBI" id="CHEBI:33019"/>
        <dbReference type="ChEBI" id="CHEBI:57586"/>
        <dbReference type="ChEBI" id="CHEBI:83144"/>
        <dbReference type="ChEBI" id="CHEBI:456215"/>
        <dbReference type="EC" id="6.3.4.15"/>
    </reaction>
</comment>
<comment type="similarity">
    <text evidence="5">Belongs to the biotin--protein ligase family.</text>
</comment>
<feature type="domain" description="BPL/LPL catalytic" evidence="6">
    <location>
        <begin position="62"/>
        <end position="261"/>
    </location>
</feature>
<evidence type="ECO:0000256" key="4">
    <source>
        <dbReference type="ARBA" id="ARBA00023267"/>
    </source>
</evidence>
<evidence type="ECO:0000256" key="2">
    <source>
        <dbReference type="ARBA" id="ARBA00022741"/>
    </source>
</evidence>
<keyword evidence="5" id="KW-0238">DNA-binding</keyword>
<dbReference type="InterPro" id="IPR008988">
    <property type="entry name" value="Transcriptional_repressor_C"/>
</dbReference>
<dbReference type="GO" id="GO:0016740">
    <property type="term" value="F:transferase activity"/>
    <property type="evidence" value="ECO:0007669"/>
    <property type="project" value="UniProtKB-ARBA"/>
</dbReference>
<keyword evidence="5" id="KW-0678">Repressor</keyword>
<keyword evidence="4 5" id="KW-0092">Biotin</keyword>
<dbReference type="Gene3D" id="2.30.30.100">
    <property type="match status" value="1"/>
</dbReference>
<keyword evidence="5" id="KW-0805">Transcription regulation</keyword>
<evidence type="ECO:0000256" key="1">
    <source>
        <dbReference type="ARBA" id="ARBA00022598"/>
    </source>
</evidence>
<dbReference type="InterPro" id="IPR004143">
    <property type="entry name" value="BPL_LPL_catalytic"/>
</dbReference>
<organism evidence="7 8">
    <name type="scientific">Candidatus Syntrophonatronum acetioxidans</name>
    <dbReference type="NCBI Taxonomy" id="1795816"/>
    <lineage>
        <taxon>Bacteria</taxon>
        <taxon>Bacillati</taxon>
        <taxon>Bacillota</taxon>
        <taxon>Clostridia</taxon>
        <taxon>Eubacteriales</taxon>
        <taxon>Syntrophomonadaceae</taxon>
        <taxon>Candidatus Syntrophonatronum</taxon>
    </lineage>
</organism>
<dbReference type="Proteomes" id="UP000285138">
    <property type="component" value="Unassembled WGS sequence"/>
</dbReference>
<dbReference type="CDD" id="cd16442">
    <property type="entry name" value="BPL"/>
    <property type="match status" value="1"/>
</dbReference>
<dbReference type="PROSITE" id="PS51733">
    <property type="entry name" value="BPL_LPL_CATALYTIC"/>
    <property type="match status" value="1"/>
</dbReference>
<evidence type="ECO:0000313" key="7">
    <source>
        <dbReference type="EMBL" id="RQD73725.1"/>
    </source>
</evidence>
<keyword evidence="3 5" id="KW-0067">ATP-binding</keyword>
<dbReference type="NCBIfam" id="TIGR00121">
    <property type="entry name" value="birA_ligase"/>
    <property type="match status" value="1"/>
</dbReference>
<dbReference type="GO" id="GO:0009249">
    <property type="term" value="P:protein lipoylation"/>
    <property type="evidence" value="ECO:0007669"/>
    <property type="project" value="UniProtKB-ARBA"/>
</dbReference>
<dbReference type="Pfam" id="PF08279">
    <property type="entry name" value="HTH_11"/>
    <property type="match status" value="1"/>
</dbReference>
<dbReference type="GO" id="GO:0006355">
    <property type="term" value="P:regulation of DNA-templated transcription"/>
    <property type="evidence" value="ECO:0007669"/>
    <property type="project" value="UniProtKB-UniRule"/>
</dbReference>
<dbReference type="Pfam" id="PF03099">
    <property type="entry name" value="BPL_LplA_LipB"/>
    <property type="match status" value="1"/>
</dbReference>
<dbReference type="HAMAP" id="MF_00978">
    <property type="entry name" value="Bifunct_BirA"/>
    <property type="match status" value="1"/>
</dbReference>
<dbReference type="InterPro" id="IPR003142">
    <property type="entry name" value="BPL_C"/>
</dbReference>
<dbReference type="Gene3D" id="1.10.10.10">
    <property type="entry name" value="Winged helix-like DNA-binding domain superfamily/Winged helix DNA-binding domain"/>
    <property type="match status" value="1"/>
</dbReference>
<proteinExistence type="inferred from homology"/>
<comment type="function">
    <text evidence="5">Acts both as a biotin--[acetyl-CoA-carboxylase] ligase and a repressor.</text>
</comment>
<feature type="DNA-binding region" description="H-T-H motif" evidence="5">
    <location>
        <begin position="23"/>
        <end position="42"/>
    </location>
</feature>
<protein>
    <recommendedName>
        <fullName evidence="5">Bifunctional ligase/repressor BirA</fullName>
    </recommendedName>
    <alternativeName>
        <fullName evidence="5">Biotin--[acetyl-CoA-carboxylase] ligase</fullName>
        <ecNumber evidence="5">6.3.4.15</ecNumber>
    </alternativeName>
    <alternativeName>
        <fullName evidence="5">Biotin--protein ligase</fullName>
    </alternativeName>
    <alternativeName>
        <fullName evidence="5">Biotin-[acetyl-CoA carboxylase] synthetase</fullName>
    </alternativeName>
</protein>
<keyword evidence="2 5" id="KW-0547">Nucleotide-binding</keyword>
<dbReference type="EC" id="6.3.4.15" evidence="5"/>
<dbReference type="GO" id="GO:0003677">
    <property type="term" value="F:DNA binding"/>
    <property type="evidence" value="ECO:0007669"/>
    <property type="project" value="UniProtKB-UniRule"/>
</dbReference>
<evidence type="ECO:0000256" key="3">
    <source>
        <dbReference type="ARBA" id="ARBA00022840"/>
    </source>
</evidence>